<keyword evidence="9" id="KW-1185">Reference proteome</keyword>
<dbReference type="InterPro" id="IPR011990">
    <property type="entry name" value="TPR-like_helical_dom_sf"/>
</dbReference>
<dbReference type="OrthoDB" id="20872at2759"/>
<feature type="domain" description="Nephrocystin 3-like N-terminal" evidence="7">
    <location>
        <begin position="92"/>
        <end position="259"/>
    </location>
</feature>
<comment type="pathway">
    <text evidence="1">Protein modification; protein ubiquitination.</text>
</comment>
<feature type="repeat" description="ANK" evidence="6">
    <location>
        <begin position="1680"/>
        <end position="1712"/>
    </location>
</feature>
<feature type="repeat" description="ANK" evidence="6">
    <location>
        <begin position="1514"/>
        <end position="1546"/>
    </location>
</feature>
<feature type="repeat" description="ANK" evidence="6">
    <location>
        <begin position="1613"/>
        <end position="1645"/>
    </location>
</feature>
<evidence type="ECO:0000256" key="6">
    <source>
        <dbReference type="PROSITE-ProRule" id="PRU00023"/>
    </source>
</evidence>
<evidence type="ECO:0000313" key="8">
    <source>
        <dbReference type="EMBL" id="RFU23777.1"/>
    </source>
</evidence>
<feature type="repeat" description="ANK" evidence="6">
    <location>
        <begin position="1447"/>
        <end position="1479"/>
    </location>
</feature>
<dbReference type="PROSITE" id="PS50088">
    <property type="entry name" value="ANK_REPEAT"/>
    <property type="match status" value="12"/>
</dbReference>
<reference evidence="8 9" key="1">
    <citation type="submission" date="2018-05" db="EMBL/GenBank/DDBJ databases">
        <title>Draft genome sequence of Scytalidium lignicola DSM 105466, a ubiquitous saprotrophic fungus.</title>
        <authorList>
            <person name="Buettner E."/>
            <person name="Gebauer A.M."/>
            <person name="Hofrichter M."/>
            <person name="Liers C."/>
            <person name="Kellner H."/>
        </authorList>
    </citation>
    <scope>NUCLEOTIDE SEQUENCE [LARGE SCALE GENOMIC DNA]</scope>
    <source>
        <strain evidence="8 9">DSM 105466</strain>
    </source>
</reference>
<feature type="repeat" description="ANK" evidence="6">
    <location>
        <begin position="1812"/>
        <end position="1844"/>
    </location>
</feature>
<dbReference type="InterPro" id="IPR027417">
    <property type="entry name" value="P-loop_NTPase"/>
</dbReference>
<proteinExistence type="inferred from homology"/>
<sequence length="1967" mass="220110">MPNSSDISRNVEVTVSKGIQPKIYASFNNLNANNNSTLTALVNLTLSSPVELTEEEYTRLLRPDFYQWIQPSDFEVDLLRHQAQLSKNDKDSATWIFDHDSFTRWKSGTDRYLWITGRPGSGKSVIASRLVAKLQEGATGSTNSFLGYAFGSKTDDTKKHASALLRGIIWQLVTWPQLKLDQKRKIVGHFKRSPAILLGSPENVESALLEIFKQYTSMFTHATFIFDGLDECVDIPPFLQQLTRILDNASISFRAIFISQPLSDISAILESKCIVVDMDSNKNRSFTERDILNYVKSELYSKIEIESSRSKFPGQNKSTLILDNLEEIATEITSKANGMFLWAALAIPDILSRFRRSNYDYEGLMGSINKLPELLSNLFEYLLDRITQDNPKLGRSENASRKEHRLILLRWVFHAVRPMTLQELQVAMGLKTDASFAYDLDISTGETPSLEYLEYLARCVFPLVFLQDNRLVLLHATLKEFIQPQQINMQPKISQLLGTSSLVEQIIDVTLQYLAGQEFRFRSCIAIEKSKMSNQKPFYDYSCIAWVSHIKNLDVVPSSLQTLIVKFLKLDNAITWLEQWKHLNAGELTMLQSDLFQAIDALDNPSWCINLLIKCIRMRHREDMVGTQTLKMKQALGRLFKEEGRYEDALNEYNFLYNTEVSLRGGTSLSAVLLQLDMANIYKNQGKYEKALALFEELLVKFRKFGGENGFWTLMVQAHMSGALMSLGRFVEAENLLRKVYEKQRVKFGDLDSATLNTLHNLALCLLSLGKFTEAKPLALQEKKLFTETEGEMGNGVLFAINILACSESALGNHKEALELEQFIWSAWKTRRGRDHPETLTSRLNVADYLSNLGRYDDSYDALNEVVEGYKKIFRDDSPQMLTAMSSMAVNLENKGLYDESLTLTLKTFHSRQEVLGKHHPQTLISMNNLAHLYMRISRWKDAQDLLLQAYDGYCKTLGDGHHRALICLLNIAVLCKDKSSFFQLAKWLAMRIADESKKTSGEMNPTHIRSLVLLSDFQRLLGNWNEALKTVKHASRLSDQLEETHPLSLRAWSIWGIISRDNGDPDDAEDIFQDVCEKEIAAQRNQSENHLRVLRELSLAYRAQGRITDAIDEMTGVYETAMNSLHPESNLLLEFKVDLAVILSDSDQINEAETLAKEALDTFSHKYGRKHDNTIHAMHILGKILHMKGKHDAARILLLDATRARRSQDGNCHPQTLASMEDLAAVLWSQGCSDEAILLGTLVLGGRQDIFGQDHFLSKKTKIALDKMQREAPSTPCQQDLEVAKFLKEEHESLSEKLQIYNEAKEFFGDEHPLTLCAKFEVGIHYQEQGLVTKARDCLETALEPQLRIITETNPATLRTVGALVDISRRSGQTLSNPVLLPSIHWAIKAGNLLLLEQLLEGGADKSVLDKETRLSPLGHAVKNGNIEAVKLLLLHGCLVNQFEESGDTVLHIAALGKHSDLLKLLLENGGDPNIPNSQNQNIMAIASKKGDEITVKELLQLGMEPDRNGECADWRPLHFAAVNGYVVIVELLLNAHADINIKGDKGYTPLLLAAQTGALSVVKVLVDRGADLYTETGDGKNPLHVCCALGKSDTADFLIKGGLNPTKPSRDGLTPAHLAAMNGQVDTLRLLLTENVNVDIRTLGSNLTPLAMAAIHNKIEVVHLLVSYNCDVNTQLTEGLTTLHLVASHGYHEIVQILLKNGAEPDSLSHIGLTPLLAAIENGHTKTVAELLSGGAHLVDGMAVDPLKYALFMNLPDIVELLLDKFPRDLNIKDKETGLTCLHIACIRDMASVVQSLLQRHADPDLQDIEGGTALHIAISRHNTEISSLLISHGAKTDIPDCYGRVAGDWATKDLLDAINLEMNLDAIKAHNSYDGILHKTIQQAILCLRASGKLNNSAQFWKLGRALVFLGDEDNALIAFEQHLTTESGKLRLQCQESLPKGAANDPNMTLNEWLQSLKKQHTV</sequence>
<dbReference type="InterPro" id="IPR019734">
    <property type="entry name" value="TPR_rpt"/>
</dbReference>
<dbReference type="InterPro" id="IPR056884">
    <property type="entry name" value="NPHP3-like_N"/>
</dbReference>
<feature type="repeat" description="ANK" evidence="6">
    <location>
        <begin position="1414"/>
        <end position="1446"/>
    </location>
</feature>
<feature type="repeat" description="ANK" evidence="6">
    <location>
        <begin position="1547"/>
        <end position="1579"/>
    </location>
</feature>
<dbReference type="Gene3D" id="3.40.50.300">
    <property type="entry name" value="P-loop containing nucleotide triphosphate hydrolases"/>
    <property type="match status" value="1"/>
</dbReference>
<dbReference type="Proteomes" id="UP000258309">
    <property type="component" value="Unassembled WGS sequence"/>
</dbReference>
<dbReference type="SMART" id="SM00248">
    <property type="entry name" value="ANK"/>
    <property type="match status" value="14"/>
</dbReference>
<comment type="similarity">
    <text evidence="5">Belongs to the fem-1 family.</text>
</comment>
<dbReference type="Pfam" id="PF12796">
    <property type="entry name" value="Ank_2"/>
    <property type="match status" value="4"/>
</dbReference>
<dbReference type="EMBL" id="NCSJ02000617">
    <property type="protein sequence ID" value="RFU23777.1"/>
    <property type="molecule type" value="Genomic_DNA"/>
</dbReference>
<comment type="caution">
    <text evidence="8">The sequence shown here is derived from an EMBL/GenBank/DDBJ whole genome shotgun (WGS) entry which is preliminary data.</text>
</comment>
<feature type="non-terminal residue" evidence="8">
    <location>
        <position position="1"/>
    </location>
</feature>
<dbReference type="SMART" id="SM00028">
    <property type="entry name" value="TPR"/>
    <property type="match status" value="6"/>
</dbReference>
<dbReference type="SUPFAM" id="SSF52540">
    <property type="entry name" value="P-loop containing nucleoside triphosphate hydrolases"/>
    <property type="match status" value="1"/>
</dbReference>
<evidence type="ECO:0000313" key="9">
    <source>
        <dbReference type="Proteomes" id="UP000258309"/>
    </source>
</evidence>
<feature type="non-terminal residue" evidence="8">
    <location>
        <position position="1967"/>
    </location>
</feature>
<evidence type="ECO:0000256" key="5">
    <source>
        <dbReference type="ARBA" id="ARBA00038500"/>
    </source>
</evidence>
<protein>
    <recommendedName>
        <fullName evidence="7">Nephrocystin 3-like N-terminal domain-containing protein</fullName>
    </recommendedName>
</protein>
<dbReference type="SUPFAM" id="SSF48403">
    <property type="entry name" value="Ankyrin repeat"/>
    <property type="match status" value="2"/>
</dbReference>
<dbReference type="InterPro" id="IPR036770">
    <property type="entry name" value="Ankyrin_rpt-contain_sf"/>
</dbReference>
<dbReference type="Gene3D" id="1.25.40.20">
    <property type="entry name" value="Ankyrin repeat-containing domain"/>
    <property type="match status" value="4"/>
</dbReference>
<dbReference type="Gene3D" id="1.25.40.10">
    <property type="entry name" value="Tetratricopeptide repeat domain"/>
    <property type="match status" value="5"/>
</dbReference>
<feature type="repeat" description="ANK" evidence="6">
    <location>
        <begin position="1580"/>
        <end position="1612"/>
    </location>
</feature>
<feature type="repeat" description="ANK" evidence="6">
    <location>
        <begin position="1385"/>
        <end position="1412"/>
    </location>
</feature>
<keyword evidence="3" id="KW-0833">Ubl conjugation pathway</keyword>
<dbReference type="PANTHER" id="PTHR24173">
    <property type="entry name" value="ANKYRIN REPEAT CONTAINING"/>
    <property type="match status" value="1"/>
</dbReference>
<dbReference type="STRING" id="5539.A0A3E2GRU4"/>
<dbReference type="Pfam" id="PF24883">
    <property type="entry name" value="NPHP3_N"/>
    <property type="match status" value="1"/>
</dbReference>
<keyword evidence="4 6" id="KW-0040">ANK repeat</keyword>
<name>A0A3E2GRU4_SCYLI</name>
<feature type="repeat" description="ANK" evidence="6">
    <location>
        <begin position="1713"/>
        <end position="1740"/>
    </location>
</feature>
<evidence type="ECO:0000256" key="1">
    <source>
        <dbReference type="ARBA" id="ARBA00004906"/>
    </source>
</evidence>
<dbReference type="PANTHER" id="PTHR24173:SF74">
    <property type="entry name" value="ANKYRIN REPEAT DOMAIN-CONTAINING PROTEIN 16"/>
    <property type="match status" value="1"/>
</dbReference>
<keyword evidence="2" id="KW-0677">Repeat</keyword>
<accession>A0A3E2GRU4</accession>
<dbReference type="Pfam" id="PF13424">
    <property type="entry name" value="TPR_12"/>
    <property type="match status" value="3"/>
</dbReference>
<evidence type="ECO:0000259" key="7">
    <source>
        <dbReference type="Pfam" id="PF24883"/>
    </source>
</evidence>
<dbReference type="Pfam" id="PF00023">
    <property type="entry name" value="Ank"/>
    <property type="match status" value="2"/>
</dbReference>
<organism evidence="8 9">
    <name type="scientific">Scytalidium lignicola</name>
    <name type="common">Hyphomycete</name>
    <dbReference type="NCBI Taxonomy" id="5539"/>
    <lineage>
        <taxon>Eukaryota</taxon>
        <taxon>Fungi</taxon>
        <taxon>Dikarya</taxon>
        <taxon>Ascomycota</taxon>
        <taxon>Pezizomycotina</taxon>
        <taxon>Leotiomycetes</taxon>
        <taxon>Leotiomycetes incertae sedis</taxon>
        <taxon>Scytalidium</taxon>
    </lineage>
</organism>
<gene>
    <name evidence="8" type="ORF">B7463_g12561</name>
</gene>
<evidence type="ECO:0000256" key="4">
    <source>
        <dbReference type="ARBA" id="ARBA00023043"/>
    </source>
</evidence>
<dbReference type="PROSITE" id="PS50297">
    <property type="entry name" value="ANK_REP_REGION"/>
    <property type="match status" value="9"/>
</dbReference>
<dbReference type="SUPFAM" id="SSF48452">
    <property type="entry name" value="TPR-like"/>
    <property type="match status" value="4"/>
</dbReference>
<evidence type="ECO:0000256" key="2">
    <source>
        <dbReference type="ARBA" id="ARBA00022737"/>
    </source>
</evidence>
<evidence type="ECO:0000256" key="3">
    <source>
        <dbReference type="ARBA" id="ARBA00022786"/>
    </source>
</evidence>
<dbReference type="InterPro" id="IPR002110">
    <property type="entry name" value="Ankyrin_rpt"/>
</dbReference>
<feature type="repeat" description="ANK" evidence="6">
    <location>
        <begin position="1647"/>
        <end position="1679"/>
    </location>
</feature>
<feature type="repeat" description="ANK" evidence="6">
    <location>
        <begin position="1779"/>
        <end position="1811"/>
    </location>
</feature>